<dbReference type="CDD" id="cd00186">
    <property type="entry name" value="TOP1Ac"/>
    <property type="match status" value="1"/>
</dbReference>
<gene>
    <name evidence="16" type="ORF">THOM_0187</name>
</gene>
<evidence type="ECO:0000256" key="1">
    <source>
        <dbReference type="ARBA" id="ARBA00000213"/>
    </source>
</evidence>
<dbReference type="InterPro" id="IPR013497">
    <property type="entry name" value="Topo_IA_cen"/>
</dbReference>
<accession>L7JZB6</accession>
<dbReference type="SMART" id="SM00437">
    <property type="entry name" value="TOP1Ac"/>
    <property type="match status" value="1"/>
</dbReference>
<dbReference type="HOGENOM" id="CLU_002929_1_1_1"/>
<dbReference type="PROSITE" id="PS50880">
    <property type="entry name" value="TOPRIM"/>
    <property type="match status" value="1"/>
</dbReference>
<evidence type="ECO:0000259" key="14">
    <source>
        <dbReference type="PROSITE" id="PS51999"/>
    </source>
</evidence>
<comment type="function">
    <text evidence="11">Introduces a single-strand break via transesterification at a target site in duplex DNA. Releases the supercoiling and torsional tension of DNA introduced during the DNA replication and transcription by transiently cleaving and rejoining one strand of the DNA duplex. The scissile phosphodiester is attacked by the catalytic tyrosine of the enzyme, resulting in the formation of a DNA-(5'-phosphotyrosyl)-enzyme intermediate and the expulsion of a 3'-OH DNA strand.</text>
</comment>
<feature type="domain" description="GRF-type" evidence="14">
    <location>
        <begin position="805"/>
        <end position="845"/>
    </location>
</feature>
<dbReference type="PROSITE" id="PS00396">
    <property type="entry name" value="TOPO_IA_1"/>
    <property type="match status" value="1"/>
</dbReference>
<dbReference type="Proteomes" id="UP000011185">
    <property type="component" value="Unassembled WGS sequence"/>
</dbReference>
<dbReference type="GO" id="GO:0006310">
    <property type="term" value="P:DNA recombination"/>
    <property type="evidence" value="ECO:0007669"/>
    <property type="project" value="TreeGrafter"/>
</dbReference>
<sequence>MKILNIAEKPSVAKSITRTIASSASAARTKYKYTPVHKFTYNSDAHLFTSVLGHLYTQEFTDNRKWTECDPLTLFTADITEYIKDEFKALKENLLHLSTGVDKVVIWTDCDREGEYIALEIQKLLNRKCWRARFSAITRDEIVRAMENFQEIDMRQCDSVAARMELDLRIGASFTRLQTLNLAAHKNVVSYGSCQIPTLGFVVERALEHKKFVAEKFFTLKICIVKDRHTNIFSWTRGNVFDKNCVLYFFRYLTDELAGTVVTGVEKKSVTRYRPLPLRTVDMQKILSRSMPSHRIMQVAETLYQRGIISYPRTETDCFPRNFEYNRIKTEILKAGRHNVANTAFRGPRSGRNNDFAHLPIYPLKNPANLTADEKKVYNFIADRFIASVSEDALLEEHVVHLRMKDEHFVLKGTKVVKHGFLKFYHHDRVGEKDISVFREGERFELSKIERICSLGEDEKDKPGNDRDDASEDVIIVNEAPGTLRDEHRMNKNCIFVNDGTTKPPNYLTESELIALMDRNGIGTDATIHEHIKKILDRKYVSKRTKYLVPTNLGYSLICCYKTLGLNLERPHYRRDLEKSLKDIEQGVVDRMNVVERELECYKRFYLILQNNLDVMKDIFRTNHDDDSDFSGGSSPKSRGTGTYAKRIGTGRVVRGARKEDEDRTRCSDEHPYDVKSGQNKFMDGVEEQQYTDNGDNGATCRLPQIKNQNKTTGRNVLQSIVNDIVSIKQNRMERKENNAGAYVTDDENVFCDCREKAKANFVKKGKNKDKEFYSCAKFPDGCNFFQWKGLRKLRDEFGPNGVKCLCGAGVRKLISNTDKNRGKAFYKCNKRYRPCNFFMWEDEMADR</sequence>
<feature type="region of interest" description="Disordered" evidence="12">
    <location>
        <begin position="625"/>
        <end position="679"/>
    </location>
</feature>
<keyword evidence="7 11" id="KW-0799">Topoisomerase</keyword>
<dbReference type="Gene3D" id="1.10.460.10">
    <property type="entry name" value="Topoisomerase I, domain 2"/>
    <property type="match status" value="2"/>
</dbReference>
<evidence type="ECO:0000259" key="13">
    <source>
        <dbReference type="PROSITE" id="PS50880"/>
    </source>
</evidence>
<dbReference type="STRING" id="72359.L7JZB6"/>
<dbReference type="InterPro" id="IPR023405">
    <property type="entry name" value="Topo_IA_core_domain"/>
</dbReference>
<feature type="domain" description="Toprim" evidence="13">
    <location>
        <begin position="2"/>
        <end position="142"/>
    </location>
</feature>
<evidence type="ECO:0000256" key="2">
    <source>
        <dbReference type="ARBA" id="ARBA00009446"/>
    </source>
</evidence>
<dbReference type="PRINTS" id="PR00417">
    <property type="entry name" value="PRTPISMRASEI"/>
</dbReference>
<feature type="domain" description="GRF-type" evidence="14">
    <location>
        <begin position="752"/>
        <end position="792"/>
    </location>
</feature>
<dbReference type="EC" id="5.6.2.1" evidence="3 11"/>
<dbReference type="Pfam" id="PF01751">
    <property type="entry name" value="Toprim"/>
    <property type="match status" value="1"/>
</dbReference>
<dbReference type="InterPro" id="IPR003601">
    <property type="entry name" value="Topo_IA_2"/>
</dbReference>
<dbReference type="SMART" id="SM00493">
    <property type="entry name" value="TOPRIM"/>
    <property type="match status" value="1"/>
</dbReference>
<organism evidence="16 17">
    <name type="scientific">Trachipleistophora hominis</name>
    <name type="common">Microsporidian parasite</name>
    <dbReference type="NCBI Taxonomy" id="72359"/>
    <lineage>
        <taxon>Eukaryota</taxon>
        <taxon>Fungi</taxon>
        <taxon>Fungi incertae sedis</taxon>
        <taxon>Microsporidia</taxon>
        <taxon>Pleistophoridae</taxon>
        <taxon>Trachipleistophora</taxon>
    </lineage>
</organism>
<dbReference type="CDD" id="cd03362">
    <property type="entry name" value="TOPRIM_TopoIA_TopoIII"/>
    <property type="match status" value="1"/>
</dbReference>
<dbReference type="GO" id="GO:0031422">
    <property type="term" value="C:RecQ family helicase-topoisomerase III complex"/>
    <property type="evidence" value="ECO:0007669"/>
    <property type="project" value="TreeGrafter"/>
</dbReference>
<dbReference type="SMART" id="SM00436">
    <property type="entry name" value="TOP1Bc"/>
    <property type="match status" value="1"/>
</dbReference>
<dbReference type="InterPro" id="IPR013826">
    <property type="entry name" value="Topo_IA_cen_sub3"/>
</dbReference>
<evidence type="ECO:0000256" key="8">
    <source>
        <dbReference type="ARBA" id="ARBA00023125"/>
    </source>
</evidence>
<dbReference type="EMBL" id="JH993813">
    <property type="protein sequence ID" value="ELQ76798.1"/>
    <property type="molecule type" value="Genomic_DNA"/>
</dbReference>
<dbReference type="InParanoid" id="L7JZB6"/>
<evidence type="ECO:0000256" key="4">
    <source>
        <dbReference type="ARBA" id="ARBA00022723"/>
    </source>
</evidence>
<evidence type="ECO:0000256" key="10">
    <source>
        <dbReference type="PROSITE-ProRule" id="PRU01343"/>
    </source>
</evidence>
<dbReference type="Gene3D" id="3.40.50.140">
    <property type="match status" value="1"/>
</dbReference>
<dbReference type="PANTHER" id="PTHR11390:SF21">
    <property type="entry name" value="DNA TOPOISOMERASE 3-ALPHA"/>
    <property type="match status" value="1"/>
</dbReference>
<keyword evidence="17" id="KW-1185">Reference proteome</keyword>
<dbReference type="GO" id="GO:0006265">
    <property type="term" value="P:DNA topological change"/>
    <property type="evidence" value="ECO:0007669"/>
    <property type="project" value="InterPro"/>
</dbReference>
<name>L7JZB6_TRAHO</name>
<dbReference type="GO" id="GO:0005634">
    <property type="term" value="C:nucleus"/>
    <property type="evidence" value="ECO:0007669"/>
    <property type="project" value="TreeGrafter"/>
</dbReference>
<evidence type="ECO:0000313" key="17">
    <source>
        <dbReference type="Proteomes" id="UP000011185"/>
    </source>
</evidence>
<dbReference type="InterPro" id="IPR034144">
    <property type="entry name" value="TOPRIM_TopoIII"/>
</dbReference>
<keyword evidence="8 11" id="KW-0238">DNA-binding</keyword>
<dbReference type="PROSITE" id="PS51999">
    <property type="entry name" value="ZF_GRF"/>
    <property type="match status" value="2"/>
</dbReference>
<proteinExistence type="inferred from homology"/>
<dbReference type="Pfam" id="PF06839">
    <property type="entry name" value="Zn_ribbon_GRF"/>
    <property type="match status" value="2"/>
</dbReference>
<dbReference type="VEuPathDB" id="MicrosporidiaDB:THOM_0187"/>
<keyword evidence="5 10" id="KW-0863">Zinc-finger</keyword>
<comment type="similarity">
    <text evidence="2 11">Belongs to the type IA topoisomerase family.</text>
</comment>
<dbReference type="GO" id="GO:0006281">
    <property type="term" value="P:DNA repair"/>
    <property type="evidence" value="ECO:0007669"/>
    <property type="project" value="TreeGrafter"/>
</dbReference>
<evidence type="ECO:0000256" key="7">
    <source>
        <dbReference type="ARBA" id="ARBA00023029"/>
    </source>
</evidence>
<evidence type="ECO:0000256" key="12">
    <source>
        <dbReference type="SAM" id="MobiDB-lite"/>
    </source>
</evidence>
<dbReference type="AlphaFoldDB" id="L7JZB6"/>
<evidence type="ECO:0000256" key="11">
    <source>
        <dbReference type="RuleBase" id="RU362092"/>
    </source>
</evidence>
<dbReference type="OMA" id="VIHNVYS"/>
<keyword evidence="9 11" id="KW-0413">Isomerase</keyword>
<dbReference type="GO" id="GO:0008270">
    <property type="term" value="F:zinc ion binding"/>
    <property type="evidence" value="ECO:0007669"/>
    <property type="project" value="UniProtKB-KW"/>
</dbReference>
<dbReference type="GO" id="GO:0003677">
    <property type="term" value="F:DNA binding"/>
    <property type="evidence" value="ECO:0007669"/>
    <property type="project" value="UniProtKB-KW"/>
</dbReference>
<feature type="domain" description="Topo IA-type catalytic" evidence="15">
    <location>
        <begin position="153"/>
        <end position="606"/>
    </location>
</feature>
<keyword evidence="6" id="KW-0862">Zinc</keyword>
<evidence type="ECO:0000256" key="3">
    <source>
        <dbReference type="ARBA" id="ARBA00012891"/>
    </source>
</evidence>
<protein>
    <recommendedName>
        <fullName evidence="3 11">DNA topoisomerase</fullName>
        <ecNumber evidence="3 11">5.6.2.1</ecNumber>
    </recommendedName>
</protein>
<evidence type="ECO:0000256" key="9">
    <source>
        <dbReference type="ARBA" id="ARBA00023235"/>
    </source>
</evidence>
<evidence type="ECO:0000256" key="5">
    <source>
        <dbReference type="ARBA" id="ARBA00022771"/>
    </source>
</evidence>
<dbReference type="InterPro" id="IPR013824">
    <property type="entry name" value="Topo_IA_cen_sub1"/>
</dbReference>
<comment type="catalytic activity">
    <reaction evidence="1 11">
        <text>ATP-independent breakage of single-stranded DNA, followed by passage and rejoining.</text>
        <dbReference type="EC" id="5.6.2.1"/>
    </reaction>
</comment>
<evidence type="ECO:0000313" key="16">
    <source>
        <dbReference type="EMBL" id="ELQ76798.1"/>
    </source>
</evidence>
<dbReference type="Gene3D" id="1.10.290.10">
    <property type="entry name" value="Topoisomerase I, domain 4"/>
    <property type="match status" value="1"/>
</dbReference>
<dbReference type="PANTHER" id="PTHR11390">
    <property type="entry name" value="PROKARYOTIC DNA TOPOISOMERASE"/>
    <property type="match status" value="1"/>
</dbReference>
<dbReference type="InterPro" id="IPR003602">
    <property type="entry name" value="Topo_IA_DNA-bd_dom"/>
</dbReference>
<dbReference type="SUPFAM" id="SSF56712">
    <property type="entry name" value="Prokaryotic type I DNA topoisomerase"/>
    <property type="match status" value="1"/>
</dbReference>
<evidence type="ECO:0000259" key="15">
    <source>
        <dbReference type="PROSITE" id="PS52039"/>
    </source>
</evidence>
<dbReference type="InterPro" id="IPR010666">
    <property type="entry name" value="Znf_GRF"/>
</dbReference>
<dbReference type="OrthoDB" id="430051at2759"/>
<evidence type="ECO:0000256" key="6">
    <source>
        <dbReference type="ARBA" id="ARBA00022833"/>
    </source>
</evidence>
<dbReference type="GO" id="GO:0003917">
    <property type="term" value="F:DNA topoisomerase type I (single strand cut, ATP-independent) activity"/>
    <property type="evidence" value="ECO:0007669"/>
    <property type="project" value="UniProtKB-EC"/>
</dbReference>
<keyword evidence="4" id="KW-0479">Metal-binding</keyword>
<dbReference type="InterPro" id="IPR000380">
    <property type="entry name" value="Topo_IA"/>
</dbReference>
<dbReference type="FunCoup" id="L7JZB6">
    <property type="interactions" value="222"/>
</dbReference>
<feature type="compositionally biased region" description="Basic and acidic residues" evidence="12">
    <location>
        <begin position="657"/>
        <end position="674"/>
    </location>
</feature>
<reference evidence="16 17" key="1">
    <citation type="journal article" date="2012" name="PLoS Pathog.">
        <title>The genome of the obligate intracellular parasite Trachipleistophora hominis: new insights into microsporidian genome dynamics and reductive evolution.</title>
        <authorList>
            <person name="Heinz E."/>
            <person name="Williams T.A."/>
            <person name="Nakjang S."/>
            <person name="Noel C.J."/>
            <person name="Swan D.C."/>
            <person name="Goldberg A.V."/>
            <person name="Harris S.R."/>
            <person name="Weinmaier T."/>
            <person name="Markert S."/>
            <person name="Becher D."/>
            <person name="Bernhardt J."/>
            <person name="Dagan T."/>
            <person name="Hacker C."/>
            <person name="Lucocq J.M."/>
            <person name="Schweder T."/>
            <person name="Rattei T."/>
            <person name="Hall N."/>
            <person name="Hirt R.P."/>
            <person name="Embley T.M."/>
        </authorList>
    </citation>
    <scope>NUCLEOTIDE SEQUENCE [LARGE SCALE GENOMIC DNA]</scope>
</reference>
<dbReference type="PROSITE" id="PS52039">
    <property type="entry name" value="TOPO_IA_2"/>
    <property type="match status" value="1"/>
</dbReference>
<dbReference type="InterPro" id="IPR006171">
    <property type="entry name" value="TOPRIM_dom"/>
</dbReference>
<dbReference type="Pfam" id="PF01131">
    <property type="entry name" value="Topoisom_bac"/>
    <property type="match status" value="2"/>
</dbReference>
<dbReference type="InterPro" id="IPR023406">
    <property type="entry name" value="Topo_IA_AS"/>
</dbReference>